<accession>A0A158R5M8</accession>
<dbReference type="PANTHER" id="PTHR24016">
    <property type="entry name" value="CONSERVED OLIGOMERIC GOLGI COMPLEX SUBUNIT 4"/>
    <property type="match status" value="1"/>
</dbReference>
<dbReference type="SMART" id="SM00762">
    <property type="entry name" value="Cog4"/>
    <property type="match status" value="1"/>
</dbReference>
<evidence type="ECO:0000256" key="5">
    <source>
        <dbReference type="ARBA" id="ARBA00022927"/>
    </source>
</evidence>
<evidence type="ECO:0000256" key="3">
    <source>
        <dbReference type="ARBA" id="ARBA00020975"/>
    </source>
</evidence>
<evidence type="ECO:0000256" key="1">
    <source>
        <dbReference type="ARBA" id="ARBA00004395"/>
    </source>
</evidence>
<dbReference type="STRING" id="451379.A0A158R5M8"/>
<feature type="domain" description="COG4 transport protein middle alpha-helical bundle" evidence="10">
    <location>
        <begin position="230"/>
        <end position="561"/>
    </location>
</feature>
<evidence type="ECO:0000256" key="7">
    <source>
        <dbReference type="ARBA" id="ARBA00023136"/>
    </source>
</evidence>
<reference evidence="12" key="1">
    <citation type="submission" date="2016-04" db="UniProtKB">
        <authorList>
            <consortium name="WormBaseParasite"/>
        </authorList>
    </citation>
    <scope>IDENTIFICATION</scope>
</reference>
<dbReference type="GO" id="GO:0017119">
    <property type="term" value="C:Golgi transport complex"/>
    <property type="evidence" value="ECO:0007669"/>
    <property type="project" value="TreeGrafter"/>
</dbReference>
<evidence type="ECO:0000256" key="6">
    <source>
        <dbReference type="ARBA" id="ARBA00023034"/>
    </source>
</evidence>
<keyword evidence="4" id="KW-0813">Transport</keyword>
<dbReference type="InterPro" id="IPR013167">
    <property type="entry name" value="COG4_M"/>
</dbReference>
<evidence type="ECO:0000259" key="10">
    <source>
        <dbReference type="SMART" id="SM00762"/>
    </source>
</evidence>
<keyword evidence="6" id="KW-0333">Golgi apparatus</keyword>
<sequence>MAVNGESRKSDDAFDSKLTDQFFHSKVTPAVDMDFVNGCNLLKKKVEIPKGKLRAKPEKLPNLKFDFTNALKELRKEIDLKRKEEEGIVKEIGEALEKASIDSGGMDVIRSFNLAVTRLNNQMTLVESDAKQLANNLKIISGLADNISGKVCTLDIAKGRVVECLQRVSDLMDLKTCAEGVKAAMEQEDYELAAQHIHKFLTLDSAVFQMRDQVDAKDAGQSLKYSYEVLLEATAKLKTIIETRFEEAVKTDDVASLQRFFKLFPLINEHLNGINRFGRYLCEKIRKFADSNFKVMMAGGTDDKRRNVLYTDSLTLLFEGIAREIQVHEPLIDSFYGPDKMLSLIGKLQTECDKESERIIEEFIKDRQYETKAKLIEKFLRNPEKYTSEKIDALELDVMLSEVTLMHTRAKLYWRYLRRRIDAADLKMDEQRKDVDKEDMDDIEKQKQEELKARDRKERERKLDNLLNRSLLGTRMQELLGRYILMEQYYLKESVAKAMMMEQKDADSLTSSMLDDVFFIVRKCIRRSISSSSVDCVCAVLNNGATALEIDFFNFLYAGIKAGYSSIGWTAEAYQTAQTAYNVIQHGKTVADAGPEKQKEVFITSLNNVRFSIDCIRTLKKGLVESFEKQFSWISELENGKLESALGQFDDLCRKFDNAANNGVEKLCTAAFRPKLKTEAELYLDINHTLSETEFAEFEAVEPFVDNFIASLDKLLASFEPLLVPRNYEELLADVCTEVMRQMERVVFKCTFNRLGALQLDREFRSLTYYLTNISGWSVREKFLRYSQIVSIINVDTVAEAVDFYQQLQRHNRLLSSEEARKTLGLRNDFSTDQIKHANF</sequence>
<feature type="region of interest" description="Disordered" evidence="9">
    <location>
        <begin position="434"/>
        <end position="456"/>
    </location>
</feature>
<dbReference type="PANTHER" id="PTHR24016:SF0">
    <property type="entry name" value="CONSERVED OLIGOMERIC GOLGI COMPLEX SUBUNIT 4"/>
    <property type="match status" value="1"/>
</dbReference>
<feature type="compositionally biased region" description="Basic and acidic residues" evidence="9">
    <location>
        <begin position="443"/>
        <end position="456"/>
    </location>
</feature>
<evidence type="ECO:0000313" key="12">
    <source>
        <dbReference type="WBParaSite" id="SMUV_0000749601-mRNA-1"/>
    </source>
</evidence>
<dbReference type="Pfam" id="PF20662">
    <property type="entry name" value="COG4_C"/>
    <property type="match status" value="1"/>
</dbReference>
<evidence type="ECO:0000256" key="9">
    <source>
        <dbReference type="SAM" id="MobiDB-lite"/>
    </source>
</evidence>
<evidence type="ECO:0000256" key="4">
    <source>
        <dbReference type="ARBA" id="ARBA00022448"/>
    </source>
</evidence>
<evidence type="ECO:0000313" key="11">
    <source>
        <dbReference type="Proteomes" id="UP000046393"/>
    </source>
</evidence>
<dbReference type="InterPro" id="IPR048684">
    <property type="entry name" value="COG4_C"/>
</dbReference>
<evidence type="ECO:0000256" key="2">
    <source>
        <dbReference type="ARBA" id="ARBA00009215"/>
    </source>
</evidence>
<keyword evidence="5" id="KW-0653">Protein transport</keyword>
<dbReference type="Gene3D" id="1.20.58.1970">
    <property type="match status" value="1"/>
</dbReference>
<dbReference type="Proteomes" id="UP000046393">
    <property type="component" value="Unplaced"/>
</dbReference>
<proteinExistence type="inferred from homology"/>
<keyword evidence="7" id="KW-0472">Membrane</keyword>
<dbReference type="InterPro" id="IPR048680">
    <property type="entry name" value="COG4_N"/>
</dbReference>
<dbReference type="GO" id="GO:0015031">
    <property type="term" value="P:protein transport"/>
    <property type="evidence" value="ECO:0007669"/>
    <property type="project" value="UniProtKB-KW"/>
</dbReference>
<comment type="similarity">
    <text evidence="2">Belongs to the COG4 family.</text>
</comment>
<evidence type="ECO:0000256" key="8">
    <source>
        <dbReference type="ARBA" id="ARBA00031340"/>
    </source>
</evidence>
<dbReference type="WBParaSite" id="SMUV_0000749601-mRNA-1">
    <property type="protein sequence ID" value="SMUV_0000749601-mRNA-1"/>
    <property type="gene ID" value="SMUV_0000749601"/>
</dbReference>
<name>A0A158R5M8_9BILA</name>
<dbReference type="AlphaFoldDB" id="A0A158R5M8"/>
<dbReference type="GO" id="GO:0000139">
    <property type="term" value="C:Golgi membrane"/>
    <property type="evidence" value="ECO:0007669"/>
    <property type="project" value="UniProtKB-SubCell"/>
</dbReference>
<dbReference type="InterPro" id="IPR048682">
    <property type="entry name" value="COG4"/>
</dbReference>
<protein>
    <recommendedName>
        <fullName evidence="3">Conserved oligomeric Golgi complex subunit 4</fullName>
    </recommendedName>
    <alternativeName>
        <fullName evidence="8">Component of oligomeric Golgi complex 4</fullName>
    </alternativeName>
</protein>
<keyword evidence="11" id="KW-1185">Reference proteome</keyword>
<dbReference type="Gene3D" id="1.10.287.1060">
    <property type="entry name" value="ESAT-6-like"/>
    <property type="match status" value="1"/>
</dbReference>
<dbReference type="GO" id="GO:0007030">
    <property type="term" value="P:Golgi organization"/>
    <property type="evidence" value="ECO:0007669"/>
    <property type="project" value="TreeGrafter"/>
</dbReference>
<dbReference type="Pfam" id="PF08318">
    <property type="entry name" value="COG4_m"/>
    <property type="match status" value="1"/>
</dbReference>
<dbReference type="Pfam" id="PF20663">
    <property type="entry name" value="COG4_N"/>
    <property type="match status" value="1"/>
</dbReference>
<dbReference type="GO" id="GO:0006890">
    <property type="term" value="P:retrograde vesicle-mediated transport, Golgi to endoplasmic reticulum"/>
    <property type="evidence" value="ECO:0007669"/>
    <property type="project" value="TreeGrafter"/>
</dbReference>
<comment type="subcellular location">
    <subcellularLocation>
        <location evidence="1">Golgi apparatus membrane</location>
        <topology evidence="1">Peripheral membrane protein</topology>
    </subcellularLocation>
</comment>
<organism evidence="11 12">
    <name type="scientific">Syphacia muris</name>
    <dbReference type="NCBI Taxonomy" id="451379"/>
    <lineage>
        <taxon>Eukaryota</taxon>
        <taxon>Metazoa</taxon>
        <taxon>Ecdysozoa</taxon>
        <taxon>Nematoda</taxon>
        <taxon>Chromadorea</taxon>
        <taxon>Rhabditida</taxon>
        <taxon>Spirurina</taxon>
        <taxon>Oxyuridomorpha</taxon>
        <taxon>Oxyuroidea</taxon>
        <taxon>Oxyuridae</taxon>
        <taxon>Syphacia</taxon>
    </lineage>
</organism>